<proteinExistence type="predicted"/>
<evidence type="ECO:0000313" key="2">
    <source>
        <dbReference type="Proteomes" id="UP001186974"/>
    </source>
</evidence>
<evidence type="ECO:0000313" key="1">
    <source>
        <dbReference type="EMBL" id="KAK3079396.1"/>
    </source>
</evidence>
<gene>
    <name evidence="1" type="ORF">LTS18_004964</name>
</gene>
<keyword evidence="2" id="KW-1185">Reference proteome</keyword>
<protein>
    <submittedName>
        <fullName evidence="1">Uncharacterized protein</fullName>
    </submittedName>
</protein>
<comment type="caution">
    <text evidence="1">The sequence shown here is derived from an EMBL/GenBank/DDBJ whole genome shotgun (WGS) entry which is preliminary data.</text>
</comment>
<name>A0ACC3DS80_9PEZI</name>
<dbReference type="EMBL" id="JAWDJW010001172">
    <property type="protein sequence ID" value="KAK3079396.1"/>
    <property type="molecule type" value="Genomic_DNA"/>
</dbReference>
<reference evidence="1" key="1">
    <citation type="submission" date="2024-09" db="EMBL/GenBank/DDBJ databases">
        <title>Black Yeasts Isolated from many extreme environments.</title>
        <authorList>
            <person name="Coleine C."/>
            <person name="Stajich J.E."/>
            <person name="Selbmann L."/>
        </authorList>
    </citation>
    <scope>NUCLEOTIDE SEQUENCE</scope>
    <source>
        <strain evidence="1">CCFEE 5737</strain>
    </source>
</reference>
<dbReference type="Proteomes" id="UP001186974">
    <property type="component" value="Unassembled WGS sequence"/>
</dbReference>
<sequence length="188" mass="20989">MNVQTPSPLMSLPAELRIKILEFVLIISRPISPKYFSILGRFLVRPLNAGRQLRNEGLNILYTSHTFVFLAERNQLQPPPLSVCAKMHHIEFKFTAENSTTMAGFELFKANKRATIMNLTGRERNLVLTGAELADRQEGLHNVAKYLGQAGFDPAITTIEGVDAEVGEFILKVVTKTHEAKAKKATLK</sequence>
<accession>A0ACC3DS80</accession>
<organism evidence="1 2">
    <name type="scientific">Coniosporium uncinatum</name>
    <dbReference type="NCBI Taxonomy" id="93489"/>
    <lineage>
        <taxon>Eukaryota</taxon>
        <taxon>Fungi</taxon>
        <taxon>Dikarya</taxon>
        <taxon>Ascomycota</taxon>
        <taxon>Pezizomycotina</taxon>
        <taxon>Dothideomycetes</taxon>
        <taxon>Dothideomycetes incertae sedis</taxon>
        <taxon>Coniosporium</taxon>
    </lineage>
</organism>